<dbReference type="SUPFAM" id="SSF103647">
    <property type="entry name" value="TSP type-3 repeat"/>
    <property type="match status" value="1"/>
</dbReference>
<protein>
    <recommendedName>
        <fullName evidence="1">Cadherin-like domain-containing protein</fullName>
    </recommendedName>
</protein>
<gene>
    <name evidence="2" type="ORF">GHT06_004511</name>
</gene>
<dbReference type="EMBL" id="WJBH02000204">
    <property type="protein sequence ID" value="KAI9549926.1"/>
    <property type="molecule type" value="Genomic_DNA"/>
</dbReference>
<evidence type="ECO:0000313" key="2">
    <source>
        <dbReference type="EMBL" id="KAI9549926.1"/>
    </source>
</evidence>
<dbReference type="InterPro" id="IPR028974">
    <property type="entry name" value="TSP_type-3_rpt"/>
</dbReference>
<dbReference type="Pfam" id="PF17892">
    <property type="entry name" value="Cadherin_5"/>
    <property type="match status" value="1"/>
</dbReference>
<dbReference type="GO" id="GO:0005509">
    <property type="term" value="F:calcium ion binding"/>
    <property type="evidence" value="ECO:0007669"/>
    <property type="project" value="InterPro"/>
</dbReference>
<feature type="domain" description="Cadherin-like" evidence="1">
    <location>
        <begin position="374"/>
        <end position="424"/>
    </location>
</feature>
<organism evidence="2 3">
    <name type="scientific">Daphnia sinensis</name>
    <dbReference type="NCBI Taxonomy" id="1820382"/>
    <lineage>
        <taxon>Eukaryota</taxon>
        <taxon>Metazoa</taxon>
        <taxon>Ecdysozoa</taxon>
        <taxon>Arthropoda</taxon>
        <taxon>Crustacea</taxon>
        <taxon>Branchiopoda</taxon>
        <taxon>Diplostraca</taxon>
        <taxon>Cladocera</taxon>
        <taxon>Anomopoda</taxon>
        <taxon>Daphniidae</taxon>
        <taxon>Daphnia</taxon>
        <taxon>Daphnia similis group</taxon>
    </lineage>
</organism>
<comment type="caution">
    <text evidence="2">The sequence shown here is derived from an EMBL/GenBank/DDBJ whole genome shotgun (WGS) entry which is preliminary data.</text>
</comment>
<keyword evidence="3" id="KW-1185">Reference proteome</keyword>
<dbReference type="Gene3D" id="2.60.40.1200">
    <property type="match status" value="1"/>
</dbReference>
<name>A0AAD5KU87_9CRUS</name>
<accession>A0AAD5KU87</accession>
<evidence type="ECO:0000313" key="3">
    <source>
        <dbReference type="Proteomes" id="UP000820818"/>
    </source>
</evidence>
<sequence>MKLAQQEQFLCFYLHSLLNACLDTDSDGLGDLFDLDDDNDGLLDTSESGPFACLAAPSCVVNPSFSKCKWIGTPPTGWISYPNGGSVDINQGNWQVNVGQTTPTSTLFPNTPSGTYFIYGVSKNGSGSQGGWAPYGESFQQTINCLTVGNAGLSWATTPATARFVLIRDGVQVSQAPDQNLQAVQQTVSLSFTATSTSHTIAIAHTSNGANDISLMVIEAGSGFFCADALPSINSNLDTDNDGIPDRLDLDSDNDGCSDANETYNSLTAQGTDGNTYYGTGNPPATNADGTVIGASYTASSPNTLIAGSASVITTQPVNQTVNVTENAVFSATITAGSGTTSYQWQISTDGGATWSNVSNNSTYSGATSQTATIAGVGAITVRADGTFTFTPDPNYNGAIPSIDYTAVDANNGTDSGTLSLTLTQLTILQQ</sequence>
<dbReference type="Proteomes" id="UP000820818">
    <property type="component" value="Unassembled WGS sequence"/>
</dbReference>
<dbReference type="AlphaFoldDB" id="A0AAD5KU87"/>
<dbReference type="InterPro" id="IPR041690">
    <property type="entry name" value="Cadherin_5"/>
</dbReference>
<reference evidence="2" key="1">
    <citation type="submission" date="2022-05" db="EMBL/GenBank/DDBJ databases">
        <title>A multi-omics perspective on studying reproductive biology in Daphnia sinensis.</title>
        <authorList>
            <person name="Jia J."/>
        </authorList>
    </citation>
    <scope>NUCLEOTIDE SEQUENCE</scope>
    <source>
        <strain evidence="2">WSL</strain>
    </source>
</reference>
<evidence type="ECO:0000259" key="1">
    <source>
        <dbReference type="Pfam" id="PF17892"/>
    </source>
</evidence>
<dbReference type="Gene3D" id="4.10.1080.10">
    <property type="entry name" value="TSP type-3 repeat"/>
    <property type="match status" value="1"/>
</dbReference>
<proteinExistence type="predicted"/>